<protein>
    <submittedName>
        <fullName evidence="1">Uncharacterized protein</fullName>
    </submittedName>
</protein>
<evidence type="ECO:0000313" key="1">
    <source>
        <dbReference type="EMBL" id="KAH7906460.1"/>
    </source>
</evidence>
<proteinExistence type="predicted"/>
<name>A0ACB7ZYY8_9AGAM</name>
<accession>A0ACB7ZYY8</accession>
<reference evidence="1" key="1">
    <citation type="journal article" date="2021" name="New Phytol.">
        <title>Evolutionary innovations through gain and loss of genes in the ectomycorrhizal Boletales.</title>
        <authorList>
            <person name="Wu G."/>
            <person name="Miyauchi S."/>
            <person name="Morin E."/>
            <person name="Kuo A."/>
            <person name="Drula E."/>
            <person name="Varga T."/>
            <person name="Kohler A."/>
            <person name="Feng B."/>
            <person name="Cao Y."/>
            <person name="Lipzen A."/>
            <person name="Daum C."/>
            <person name="Hundley H."/>
            <person name="Pangilinan J."/>
            <person name="Johnson J."/>
            <person name="Barry K."/>
            <person name="LaButti K."/>
            <person name="Ng V."/>
            <person name="Ahrendt S."/>
            <person name="Min B."/>
            <person name="Choi I.G."/>
            <person name="Park H."/>
            <person name="Plett J.M."/>
            <person name="Magnuson J."/>
            <person name="Spatafora J.W."/>
            <person name="Nagy L.G."/>
            <person name="Henrissat B."/>
            <person name="Grigoriev I.V."/>
            <person name="Yang Z.L."/>
            <person name="Xu J."/>
            <person name="Martin F.M."/>
        </authorList>
    </citation>
    <scope>NUCLEOTIDE SEQUENCE</scope>
    <source>
        <strain evidence="1">ATCC 28755</strain>
    </source>
</reference>
<dbReference type="Proteomes" id="UP000790377">
    <property type="component" value="Unassembled WGS sequence"/>
</dbReference>
<organism evidence="1 2">
    <name type="scientific">Hygrophoropsis aurantiaca</name>
    <dbReference type="NCBI Taxonomy" id="72124"/>
    <lineage>
        <taxon>Eukaryota</taxon>
        <taxon>Fungi</taxon>
        <taxon>Dikarya</taxon>
        <taxon>Basidiomycota</taxon>
        <taxon>Agaricomycotina</taxon>
        <taxon>Agaricomycetes</taxon>
        <taxon>Agaricomycetidae</taxon>
        <taxon>Boletales</taxon>
        <taxon>Coniophorineae</taxon>
        <taxon>Hygrophoropsidaceae</taxon>
        <taxon>Hygrophoropsis</taxon>
    </lineage>
</organism>
<dbReference type="EMBL" id="MU268016">
    <property type="protein sequence ID" value="KAH7906460.1"/>
    <property type="molecule type" value="Genomic_DNA"/>
</dbReference>
<sequence length="311" mass="34138">MDDGPVNNGKWQHLPVAGEPDKRPEDLAAGEGWTTNLKSNLMSAIGAVTGKRAVPAETEGEDKFTSPPQRTSPRRSPDPRWGENFEDRSIKRALSASSAVSRSLYTLHETGDGAGVVHIRGMEDYMKAGDRTWSPGYSKSTLQFGDSRSTLRPGITPVWTRESQAPLLANEAPAARTKPRTLRYDTRRSVASHASAYSTESAAASAKLDNYTKYAQTKESLLPPVPPLHSRTSTLRSTDHPSTKSSSKKRRKRTRPMPIQRVSSSTSSVLSFGSDLMRPGSMNLSIKENAARKALLERRRRMAMNTIASDD</sequence>
<comment type="caution">
    <text evidence="1">The sequence shown here is derived from an EMBL/GenBank/DDBJ whole genome shotgun (WGS) entry which is preliminary data.</text>
</comment>
<evidence type="ECO:0000313" key="2">
    <source>
        <dbReference type="Proteomes" id="UP000790377"/>
    </source>
</evidence>
<gene>
    <name evidence="1" type="ORF">BJ138DRAFT_1016167</name>
</gene>
<keyword evidence="2" id="KW-1185">Reference proteome</keyword>